<keyword evidence="3" id="KW-1185">Reference proteome</keyword>
<feature type="compositionally biased region" description="Acidic residues" evidence="1">
    <location>
        <begin position="107"/>
        <end position="116"/>
    </location>
</feature>
<accession>W9XSF7</accession>
<proteinExistence type="predicted"/>
<evidence type="ECO:0000313" key="3">
    <source>
        <dbReference type="Proteomes" id="UP000019484"/>
    </source>
</evidence>
<sequence>MARNKHRDSGRRYASASPQRAPRPPPTVIDLTQSDPWADRSTARAVKPNPLSPAFGGRASTVAVPEDPKSTPAYLFQQLALARNRASVRPSFSSRLPTNGMDGQGGENEDEADETPTPDQKEVKEKRKKKSKNKKEKQELEEAKANKKQDGKKENNKSEDVKDKRSKQANEKSKDDVETPVGSKKKSKKVKQEPIDPEPVSTLSRKRKRGKDDESSSQKVGEVEADAVNKLRDSLPTVRVSRVARDLQRETGSDPTDIAIVATAARETIIDLARQQLEQTEQSYHLVQTELLRMLRQQNKRLERLEGKRAEDSSDEEGADTIDRPTPREACAPS</sequence>
<feature type="compositionally biased region" description="Basic and acidic residues" evidence="1">
    <location>
        <begin position="136"/>
        <end position="177"/>
    </location>
</feature>
<gene>
    <name evidence="2" type="ORF">A1O1_07100</name>
</gene>
<evidence type="ECO:0000313" key="2">
    <source>
        <dbReference type="EMBL" id="EXJ83477.1"/>
    </source>
</evidence>
<feature type="region of interest" description="Disordered" evidence="1">
    <location>
        <begin position="303"/>
        <end position="334"/>
    </location>
</feature>
<feature type="region of interest" description="Disordered" evidence="1">
    <location>
        <begin position="1"/>
        <end position="69"/>
    </location>
</feature>
<reference evidence="2 3" key="1">
    <citation type="submission" date="2013-03" db="EMBL/GenBank/DDBJ databases">
        <title>The Genome Sequence of Capronia coronata CBS 617.96.</title>
        <authorList>
            <consortium name="The Broad Institute Genomics Platform"/>
            <person name="Cuomo C."/>
            <person name="de Hoog S."/>
            <person name="Gorbushina A."/>
            <person name="Walker B."/>
            <person name="Young S.K."/>
            <person name="Zeng Q."/>
            <person name="Gargeya S."/>
            <person name="Fitzgerald M."/>
            <person name="Haas B."/>
            <person name="Abouelleil A."/>
            <person name="Allen A.W."/>
            <person name="Alvarado L."/>
            <person name="Arachchi H.M."/>
            <person name="Berlin A.M."/>
            <person name="Chapman S.B."/>
            <person name="Gainer-Dewar J."/>
            <person name="Goldberg J."/>
            <person name="Griggs A."/>
            <person name="Gujja S."/>
            <person name="Hansen M."/>
            <person name="Howarth C."/>
            <person name="Imamovic A."/>
            <person name="Ireland A."/>
            <person name="Larimer J."/>
            <person name="McCowan C."/>
            <person name="Murphy C."/>
            <person name="Pearson M."/>
            <person name="Poon T.W."/>
            <person name="Priest M."/>
            <person name="Roberts A."/>
            <person name="Saif S."/>
            <person name="Shea T."/>
            <person name="Sisk P."/>
            <person name="Sykes S."/>
            <person name="Wortman J."/>
            <person name="Nusbaum C."/>
            <person name="Birren B."/>
        </authorList>
    </citation>
    <scope>NUCLEOTIDE SEQUENCE [LARGE SCALE GENOMIC DNA]</scope>
    <source>
        <strain evidence="2 3">CBS 617.96</strain>
    </source>
</reference>
<name>W9XSF7_9EURO</name>
<dbReference type="AlphaFoldDB" id="W9XSF7"/>
<dbReference type="OrthoDB" id="4159241at2759"/>
<dbReference type="EMBL" id="AMWN01000006">
    <property type="protein sequence ID" value="EXJ83477.1"/>
    <property type="molecule type" value="Genomic_DNA"/>
</dbReference>
<feature type="region of interest" description="Disordered" evidence="1">
    <location>
        <begin position="84"/>
        <end position="237"/>
    </location>
</feature>
<feature type="compositionally biased region" description="Basic residues" evidence="1">
    <location>
        <begin position="126"/>
        <end position="135"/>
    </location>
</feature>
<organism evidence="2 3">
    <name type="scientific">Capronia coronata CBS 617.96</name>
    <dbReference type="NCBI Taxonomy" id="1182541"/>
    <lineage>
        <taxon>Eukaryota</taxon>
        <taxon>Fungi</taxon>
        <taxon>Dikarya</taxon>
        <taxon>Ascomycota</taxon>
        <taxon>Pezizomycotina</taxon>
        <taxon>Eurotiomycetes</taxon>
        <taxon>Chaetothyriomycetidae</taxon>
        <taxon>Chaetothyriales</taxon>
        <taxon>Herpotrichiellaceae</taxon>
        <taxon>Capronia</taxon>
    </lineage>
</organism>
<dbReference type="RefSeq" id="XP_007726163.1">
    <property type="nucleotide sequence ID" value="XM_007727973.1"/>
</dbReference>
<comment type="caution">
    <text evidence="2">The sequence shown here is derived from an EMBL/GenBank/DDBJ whole genome shotgun (WGS) entry which is preliminary data.</text>
</comment>
<protein>
    <submittedName>
        <fullName evidence="2">Uncharacterized protein</fullName>
    </submittedName>
</protein>
<evidence type="ECO:0000256" key="1">
    <source>
        <dbReference type="SAM" id="MobiDB-lite"/>
    </source>
</evidence>
<feature type="compositionally biased region" description="Basic and acidic residues" evidence="1">
    <location>
        <begin position="303"/>
        <end position="312"/>
    </location>
</feature>
<dbReference type="HOGENOM" id="CLU_040942_0_0_1"/>
<dbReference type="GeneID" id="19161962"/>
<dbReference type="Proteomes" id="UP000019484">
    <property type="component" value="Unassembled WGS sequence"/>
</dbReference>